<name>V5SHS1_9HYPH</name>
<evidence type="ECO:0000313" key="2">
    <source>
        <dbReference type="EMBL" id="AHB50088.1"/>
    </source>
</evidence>
<dbReference type="EMBL" id="CP006912">
    <property type="protein sequence ID" value="AHB50088.1"/>
    <property type="molecule type" value="Genomic_DNA"/>
</dbReference>
<keyword evidence="1" id="KW-0812">Transmembrane</keyword>
<keyword evidence="1" id="KW-0472">Membrane</keyword>
<dbReference type="RefSeq" id="WP_023786935.1">
    <property type="nucleotide sequence ID" value="NC_022997.1"/>
</dbReference>
<keyword evidence="1" id="KW-1133">Transmembrane helix</keyword>
<evidence type="ECO:0000256" key="1">
    <source>
        <dbReference type="SAM" id="Phobius"/>
    </source>
</evidence>
<dbReference type="Proteomes" id="UP000018542">
    <property type="component" value="Chromosome"/>
</dbReference>
<accession>V5SHS1</accession>
<gene>
    <name evidence="2" type="ORF">W911_07740</name>
</gene>
<feature type="transmembrane region" description="Helical" evidence="1">
    <location>
        <begin position="18"/>
        <end position="42"/>
    </location>
</feature>
<sequence length="121" mass="12182">MTRQATDAAARKRTERTLVFIVVFLGLLIVAGIVAVVLRIIYLSSQPAAQQAEVPAVAAGEAADAARLALPAGAVVKSVSLAGDRLAIHYEAAGGAGIAVVDVASGALVRQIDVVPAGSEP</sequence>
<reference evidence="2 3" key="1">
    <citation type="journal article" date="2014" name="Genome Announc.">
        <title>Complete Genome Sequence of Hyphomicrobium nitrativorans Strain NL23, a Denitrifying Bacterium Isolated from Biofilm of a Methanol-Fed Denitrification System Treating Seawater at the Montreal Biodome.</title>
        <authorList>
            <person name="Martineau C."/>
            <person name="Villeneuve C."/>
            <person name="Mauffrey F."/>
            <person name="Villemur R."/>
        </authorList>
    </citation>
    <scope>NUCLEOTIDE SEQUENCE [LARGE SCALE GENOMIC DNA]</scope>
    <source>
        <strain evidence="2">NL23</strain>
    </source>
</reference>
<dbReference type="PATRIC" id="fig|1029756.8.peg.1619"/>
<evidence type="ECO:0000313" key="3">
    <source>
        <dbReference type="Proteomes" id="UP000018542"/>
    </source>
</evidence>
<dbReference type="HOGENOM" id="CLU_2034919_0_0_5"/>
<keyword evidence="3" id="KW-1185">Reference proteome</keyword>
<proteinExistence type="predicted"/>
<dbReference type="AlphaFoldDB" id="V5SHS1"/>
<dbReference type="KEGG" id="hni:W911_07740"/>
<protein>
    <submittedName>
        <fullName evidence="2">Uncharacterized protein</fullName>
    </submittedName>
</protein>
<organism evidence="2 3">
    <name type="scientific">Hyphomicrobium nitrativorans NL23</name>
    <dbReference type="NCBI Taxonomy" id="1029756"/>
    <lineage>
        <taxon>Bacteria</taxon>
        <taxon>Pseudomonadati</taxon>
        <taxon>Pseudomonadota</taxon>
        <taxon>Alphaproteobacteria</taxon>
        <taxon>Hyphomicrobiales</taxon>
        <taxon>Hyphomicrobiaceae</taxon>
        <taxon>Hyphomicrobium</taxon>
    </lineage>
</organism>